<dbReference type="AlphaFoldDB" id="A0A0F9EMN5"/>
<name>A0A0F9EMN5_9ZZZZ</name>
<feature type="non-terminal residue" evidence="1">
    <location>
        <position position="135"/>
    </location>
</feature>
<accession>A0A0F9EMN5</accession>
<dbReference type="EMBL" id="LAZR01026830">
    <property type="protein sequence ID" value="KKL67521.1"/>
    <property type="molecule type" value="Genomic_DNA"/>
</dbReference>
<sequence length="135" mass="13983">MFIVGAAKQAEDIAASIAGGIAGGLIAGPVGAVLGSLLGMAFVDTVETEAGTIAGALRAQLSEEFGLVPDEPKDDGRRGISDIEADIIAIIDRVITQTMGPKIIAEQVSIPRTKEGVEAFIGKGELSEVEFERQF</sequence>
<protein>
    <submittedName>
        <fullName evidence="1">Uncharacterized protein</fullName>
    </submittedName>
</protein>
<comment type="caution">
    <text evidence="1">The sequence shown here is derived from an EMBL/GenBank/DDBJ whole genome shotgun (WGS) entry which is preliminary data.</text>
</comment>
<reference evidence="1" key="1">
    <citation type="journal article" date="2015" name="Nature">
        <title>Complex archaea that bridge the gap between prokaryotes and eukaryotes.</title>
        <authorList>
            <person name="Spang A."/>
            <person name="Saw J.H."/>
            <person name="Jorgensen S.L."/>
            <person name="Zaremba-Niedzwiedzka K."/>
            <person name="Martijn J."/>
            <person name="Lind A.E."/>
            <person name="van Eijk R."/>
            <person name="Schleper C."/>
            <person name="Guy L."/>
            <person name="Ettema T.J."/>
        </authorList>
    </citation>
    <scope>NUCLEOTIDE SEQUENCE</scope>
</reference>
<gene>
    <name evidence="1" type="ORF">LCGC14_2134120</name>
</gene>
<organism evidence="1">
    <name type="scientific">marine sediment metagenome</name>
    <dbReference type="NCBI Taxonomy" id="412755"/>
    <lineage>
        <taxon>unclassified sequences</taxon>
        <taxon>metagenomes</taxon>
        <taxon>ecological metagenomes</taxon>
    </lineage>
</organism>
<evidence type="ECO:0000313" key="1">
    <source>
        <dbReference type="EMBL" id="KKL67521.1"/>
    </source>
</evidence>
<proteinExistence type="predicted"/>